<dbReference type="PIRSF" id="PIRSF005859">
    <property type="entry name" value="PBR"/>
    <property type="match status" value="1"/>
</dbReference>
<evidence type="ECO:0000256" key="3">
    <source>
        <dbReference type="ARBA" id="ARBA00022692"/>
    </source>
</evidence>
<feature type="transmembrane region" description="Helical" evidence="6">
    <location>
        <begin position="71"/>
        <end position="92"/>
    </location>
</feature>
<proteinExistence type="inferred from homology"/>
<sequence>MVWLYFVIFLAACFGAGATGAIFPPGPWYRSLSKPRWTPPDWLFPVAWTTLYICMAAAGARAAISGQGTLALALWSVQIALNGLWTPVFFGLQNIRGGMIVLSLLWLSVAITMVALWQADWIAGLLFLPYLGWVTIAGALNLSVMRLNPDAAANPPKPQR</sequence>
<dbReference type="InterPro" id="IPR038330">
    <property type="entry name" value="TspO/MBR-related_sf"/>
</dbReference>
<evidence type="ECO:0000313" key="8">
    <source>
        <dbReference type="Proteomes" id="UP000199340"/>
    </source>
</evidence>
<dbReference type="FunFam" id="1.20.1260.100:FF:000001">
    <property type="entry name" value="translocator protein 2"/>
    <property type="match status" value="1"/>
</dbReference>
<dbReference type="PANTHER" id="PTHR10057">
    <property type="entry name" value="PERIPHERAL-TYPE BENZODIAZEPINE RECEPTOR"/>
    <property type="match status" value="1"/>
</dbReference>
<accession>A0A1G8SLN5</accession>
<evidence type="ECO:0000256" key="4">
    <source>
        <dbReference type="ARBA" id="ARBA00022989"/>
    </source>
</evidence>
<dbReference type="Proteomes" id="UP000199340">
    <property type="component" value="Unassembled WGS sequence"/>
</dbReference>
<dbReference type="GO" id="GO:0016020">
    <property type="term" value="C:membrane"/>
    <property type="evidence" value="ECO:0007669"/>
    <property type="project" value="UniProtKB-SubCell"/>
</dbReference>
<protein>
    <submittedName>
        <fullName evidence="7">Tryptophan-rich sensory protein</fullName>
    </submittedName>
</protein>
<dbReference type="InterPro" id="IPR004307">
    <property type="entry name" value="TspO_MBR"/>
</dbReference>
<dbReference type="AlphaFoldDB" id="A0A1G8SLN5"/>
<dbReference type="CDD" id="cd15904">
    <property type="entry name" value="TSPO_MBR"/>
    <property type="match status" value="1"/>
</dbReference>
<evidence type="ECO:0000256" key="1">
    <source>
        <dbReference type="ARBA" id="ARBA00004141"/>
    </source>
</evidence>
<reference evidence="7 8" key="1">
    <citation type="submission" date="2016-10" db="EMBL/GenBank/DDBJ databases">
        <authorList>
            <person name="de Groot N.N."/>
        </authorList>
    </citation>
    <scope>NUCLEOTIDE SEQUENCE [LARGE SCALE GENOMIC DNA]</scope>
    <source>
        <strain evidence="7 8">DSM 28010</strain>
    </source>
</reference>
<gene>
    <name evidence="7" type="ORF">SAMN05421850_11247</name>
</gene>
<evidence type="ECO:0000313" key="7">
    <source>
        <dbReference type="EMBL" id="SDJ30156.1"/>
    </source>
</evidence>
<evidence type="ECO:0000256" key="6">
    <source>
        <dbReference type="SAM" id="Phobius"/>
    </source>
</evidence>
<evidence type="ECO:0000256" key="5">
    <source>
        <dbReference type="ARBA" id="ARBA00023136"/>
    </source>
</evidence>
<feature type="transmembrane region" description="Helical" evidence="6">
    <location>
        <begin position="98"/>
        <end position="117"/>
    </location>
</feature>
<dbReference type="Gene3D" id="1.20.1260.100">
    <property type="entry name" value="TspO/MBR protein"/>
    <property type="match status" value="1"/>
</dbReference>
<dbReference type="GO" id="GO:0033013">
    <property type="term" value="P:tetrapyrrole metabolic process"/>
    <property type="evidence" value="ECO:0007669"/>
    <property type="project" value="UniProtKB-ARBA"/>
</dbReference>
<feature type="transmembrane region" description="Helical" evidence="6">
    <location>
        <begin position="44"/>
        <end position="64"/>
    </location>
</feature>
<dbReference type="PANTHER" id="PTHR10057:SF0">
    <property type="entry name" value="TRANSLOCATOR PROTEIN"/>
    <property type="match status" value="1"/>
</dbReference>
<comment type="similarity">
    <text evidence="2">Belongs to the TspO/BZRP family.</text>
</comment>
<dbReference type="Pfam" id="PF03073">
    <property type="entry name" value="TspO_MBR"/>
    <property type="match status" value="1"/>
</dbReference>
<dbReference type="NCBIfam" id="NF047825">
    <property type="entry name" value="T-richsensTspOAlph"/>
    <property type="match status" value="1"/>
</dbReference>
<organism evidence="7 8">
    <name type="scientific">Lutimaribacter saemankumensis</name>
    <dbReference type="NCBI Taxonomy" id="490829"/>
    <lineage>
        <taxon>Bacteria</taxon>
        <taxon>Pseudomonadati</taxon>
        <taxon>Pseudomonadota</taxon>
        <taxon>Alphaproteobacteria</taxon>
        <taxon>Rhodobacterales</taxon>
        <taxon>Roseobacteraceae</taxon>
        <taxon>Lutimaribacter</taxon>
    </lineage>
</organism>
<dbReference type="OrthoDB" id="9795496at2"/>
<evidence type="ECO:0000256" key="2">
    <source>
        <dbReference type="ARBA" id="ARBA00007524"/>
    </source>
</evidence>
<comment type="subcellular location">
    <subcellularLocation>
        <location evidence="1">Membrane</location>
        <topology evidence="1">Multi-pass membrane protein</topology>
    </subcellularLocation>
</comment>
<dbReference type="EMBL" id="FNEB01000012">
    <property type="protein sequence ID" value="SDJ30156.1"/>
    <property type="molecule type" value="Genomic_DNA"/>
</dbReference>
<keyword evidence="8" id="KW-1185">Reference proteome</keyword>
<keyword evidence="3 6" id="KW-0812">Transmembrane</keyword>
<name>A0A1G8SLN5_9RHOB</name>
<dbReference type="STRING" id="490829.SAMN05421850_11247"/>
<feature type="transmembrane region" description="Helical" evidence="6">
    <location>
        <begin position="124"/>
        <end position="144"/>
    </location>
</feature>
<dbReference type="RefSeq" id="WP_090030312.1">
    <property type="nucleotide sequence ID" value="NZ_FNEB01000012.1"/>
</dbReference>
<keyword evidence="5 6" id="KW-0472">Membrane</keyword>
<keyword evidence="4 6" id="KW-1133">Transmembrane helix</keyword>